<gene>
    <name evidence="1" type="ORF">LEA_19070</name>
</gene>
<feature type="non-terminal residue" evidence="1">
    <location>
        <position position="234"/>
    </location>
</feature>
<organism evidence="1">
    <name type="scientific">human gut metagenome</name>
    <dbReference type="NCBI Taxonomy" id="408170"/>
    <lineage>
        <taxon>unclassified sequences</taxon>
        <taxon>metagenomes</taxon>
        <taxon>organismal metagenomes</taxon>
    </lineage>
</organism>
<dbReference type="EMBL" id="AJWY01013104">
    <property type="protein sequence ID" value="EKC48046.1"/>
    <property type="molecule type" value="Genomic_DNA"/>
</dbReference>
<name>K1SL38_9ZZZZ</name>
<dbReference type="Pfam" id="PF07676">
    <property type="entry name" value="PD40"/>
    <property type="match status" value="1"/>
</dbReference>
<comment type="caution">
    <text evidence="1">The sequence shown here is derived from an EMBL/GenBank/DDBJ whole genome shotgun (WGS) entry which is preliminary data.</text>
</comment>
<dbReference type="InterPro" id="IPR011659">
    <property type="entry name" value="WD40"/>
</dbReference>
<accession>K1SL38</accession>
<feature type="non-terminal residue" evidence="1">
    <location>
        <position position="1"/>
    </location>
</feature>
<dbReference type="AlphaFoldDB" id="K1SL38"/>
<proteinExistence type="predicted"/>
<sequence length="234" mass="26606">VQSEKQIPDSIGKAIARARRAKLMLQYVERVQIIDSLIVDADSFFKYFKMSPESGRIGTNETLDIDIPENTIGYIPQRGDNVFFGYSIEGKGYELCTKNKLIEGKWSDIIPLPNGVNTEQDEAYPFFLNDGVTLYFASNGEGSIGGYDIFITRLNLENNTYLKPENVGMPFNSIYNDYMMAIDEMLNIGWFVSDREQIPGKVTIYLFIPNESKQTYNIDEIKTDIKSLALIRSI</sequence>
<protein>
    <submittedName>
        <fullName evidence="1">Uncharacterized protein</fullName>
    </submittedName>
</protein>
<reference evidence="1" key="1">
    <citation type="journal article" date="2013" name="Environ. Microbiol.">
        <title>Microbiota from the distal guts of lean and obese adolescents exhibit partial functional redundancy besides clear differences in community structure.</title>
        <authorList>
            <person name="Ferrer M."/>
            <person name="Ruiz A."/>
            <person name="Lanza F."/>
            <person name="Haange S.B."/>
            <person name="Oberbach A."/>
            <person name="Till H."/>
            <person name="Bargiela R."/>
            <person name="Campoy C."/>
            <person name="Segura M.T."/>
            <person name="Richter M."/>
            <person name="von Bergen M."/>
            <person name="Seifert J."/>
            <person name="Suarez A."/>
        </authorList>
    </citation>
    <scope>NUCLEOTIDE SEQUENCE</scope>
</reference>
<evidence type="ECO:0000313" key="1">
    <source>
        <dbReference type="EMBL" id="EKC48046.1"/>
    </source>
</evidence>